<feature type="domain" description="Formyl transferase C-terminal" evidence="10">
    <location>
        <begin position="206"/>
        <end position="303"/>
    </location>
</feature>
<dbReference type="CDD" id="cd08646">
    <property type="entry name" value="FMT_core_Met-tRNA-FMT_N"/>
    <property type="match status" value="1"/>
</dbReference>
<dbReference type="Gene3D" id="3.40.50.170">
    <property type="entry name" value="Formyl transferase, N-terminal domain"/>
    <property type="match status" value="1"/>
</dbReference>
<dbReference type="Gene3D" id="3.10.25.10">
    <property type="entry name" value="Formyl transferase, C-terminal domain"/>
    <property type="match status" value="1"/>
</dbReference>
<dbReference type="Pfam" id="PF00551">
    <property type="entry name" value="Formyl_trans_N"/>
    <property type="match status" value="1"/>
</dbReference>
<dbReference type="GO" id="GO:0004479">
    <property type="term" value="F:methionyl-tRNA formyltransferase activity"/>
    <property type="evidence" value="ECO:0007669"/>
    <property type="project" value="UniProtKB-UniRule"/>
</dbReference>
<feature type="binding site" evidence="8">
    <location>
        <begin position="112"/>
        <end position="115"/>
    </location>
    <ligand>
        <name>(6S)-5,6,7,8-tetrahydrofolate</name>
        <dbReference type="ChEBI" id="CHEBI:57453"/>
    </ligand>
</feature>
<evidence type="ECO:0000256" key="3">
    <source>
        <dbReference type="ARBA" id="ARBA00012261"/>
    </source>
</evidence>
<organism evidence="11 12">
    <name type="scientific">Acidihalobacter prosperus</name>
    <dbReference type="NCBI Taxonomy" id="160660"/>
    <lineage>
        <taxon>Bacteria</taxon>
        <taxon>Pseudomonadati</taxon>
        <taxon>Pseudomonadota</taxon>
        <taxon>Gammaproteobacteria</taxon>
        <taxon>Chromatiales</taxon>
        <taxon>Ectothiorhodospiraceae</taxon>
        <taxon>Acidihalobacter</taxon>
    </lineage>
</organism>
<evidence type="ECO:0000256" key="8">
    <source>
        <dbReference type="HAMAP-Rule" id="MF_00182"/>
    </source>
</evidence>
<evidence type="ECO:0000259" key="10">
    <source>
        <dbReference type="Pfam" id="PF02911"/>
    </source>
</evidence>
<accession>A0A1A6C148</accession>
<dbReference type="Proteomes" id="UP000029273">
    <property type="component" value="Unassembled WGS sequence"/>
</dbReference>
<comment type="caution">
    <text evidence="11">The sequence shown here is derived from an EMBL/GenBank/DDBJ whole genome shotgun (WGS) entry which is preliminary data.</text>
</comment>
<dbReference type="InterPro" id="IPR005793">
    <property type="entry name" value="Formyl_trans_C"/>
</dbReference>
<dbReference type="NCBIfam" id="TIGR00460">
    <property type="entry name" value="fmt"/>
    <property type="match status" value="1"/>
</dbReference>
<comment type="function">
    <text evidence="1 8">Attaches a formyl group to the free amino group of methionyl-tRNA(fMet). The formyl group appears to play a dual role in the initiator identity of N-formylmethionyl-tRNA by promoting its recognition by IF2 and preventing the misappropriation of this tRNA by the elongation apparatus.</text>
</comment>
<dbReference type="PANTHER" id="PTHR11138:SF5">
    <property type="entry name" value="METHIONYL-TRNA FORMYLTRANSFERASE, MITOCHONDRIAL"/>
    <property type="match status" value="1"/>
</dbReference>
<dbReference type="HAMAP" id="MF_00182">
    <property type="entry name" value="Formyl_trans"/>
    <property type="match status" value="1"/>
</dbReference>
<evidence type="ECO:0000256" key="6">
    <source>
        <dbReference type="ARBA" id="ARBA00022917"/>
    </source>
</evidence>
<keyword evidence="12" id="KW-1185">Reference proteome</keyword>
<dbReference type="SUPFAM" id="SSF53328">
    <property type="entry name" value="Formyltransferase"/>
    <property type="match status" value="1"/>
</dbReference>
<evidence type="ECO:0000313" key="12">
    <source>
        <dbReference type="Proteomes" id="UP000029273"/>
    </source>
</evidence>
<dbReference type="AlphaFoldDB" id="A0A1A6C148"/>
<dbReference type="Pfam" id="PF02911">
    <property type="entry name" value="Formyl_trans_C"/>
    <property type="match status" value="1"/>
</dbReference>
<dbReference type="InterPro" id="IPR041711">
    <property type="entry name" value="Met-tRNA-FMT_N"/>
</dbReference>
<comment type="catalytic activity">
    <reaction evidence="7 8">
        <text>L-methionyl-tRNA(fMet) + (6R)-10-formyltetrahydrofolate = N-formyl-L-methionyl-tRNA(fMet) + (6S)-5,6,7,8-tetrahydrofolate + H(+)</text>
        <dbReference type="Rhea" id="RHEA:24380"/>
        <dbReference type="Rhea" id="RHEA-COMP:9952"/>
        <dbReference type="Rhea" id="RHEA-COMP:9953"/>
        <dbReference type="ChEBI" id="CHEBI:15378"/>
        <dbReference type="ChEBI" id="CHEBI:57453"/>
        <dbReference type="ChEBI" id="CHEBI:78530"/>
        <dbReference type="ChEBI" id="CHEBI:78844"/>
        <dbReference type="ChEBI" id="CHEBI:195366"/>
        <dbReference type="EC" id="2.1.2.9"/>
    </reaction>
</comment>
<gene>
    <name evidence="8" type="primary">fmt</name>
    <name evidence="11" type="ORF">Thpro_022524</name>
</gene>
<dbReference type="InterPro" id="IPR036477">
    <property type="entry name" value="Formyl_transf_N_sf"/>
</dbReference>
<dbReference type="RefSeq" id="WP_065089710.1">
    <property type="nucleotide sequence ID" value="NZ_JQSG02000006.1"/>
</dbReference>
<dbReference type="InterPro" id="IPR005794">
    <property type="entry name" value="Fmt"/>
</dbReference>
<evidence type="ECO:0000313" key="11">
    <source>
        <dbReference type="EMBL" id="OBS08274.1"/>
    </source>
</evidence>
<evidence type="ECO:0000256" key="5">
    <source>
        <dbReference type="ARBA" id="ARBA00022679"/>
    </source>
</evidence>
<comment type="similarity">
    <text evidence="2 8">Belongs to the Fmt family.</text>
</comment>
<evidence type="ECO:0000256" key="7">
    <source>
        <dbReference type="ARBA" id="ARBA00048558"/>
    </source>
</evidence>
<dbReference type="SUPFAM" id="SSF50486">
    <property type="entry name" value="FMT C-terminal domain-like"/>
    <property type="match status" value="1"/>
</dbReference>
<keyword evidence="6 8" id="KW-0648">Protein biosynthesis</keyword>
<dbReference type="EC" id="2.1.2.9" evidence="3 8"/>
<evidence type="ECO:0000256" key="1">
    <source>
        <dbReference type="ARBA" id="ARBA00002606"/>
    </source>
</evidence>
<dbReference type="CDD" id="cd08704">
    <property type="entry name" value="Met_tRNA_FMT_C"/>
    <property type="match status" value="1"/>
</dbReference>
<dbReference type="InterPro" id="IPR011034">
    <property type="entry name" value="Formyl_transferase-like_C_sf"/>
</dbReference>
<dbReference type="PANTHER" id="PTHR11138">
    <property type="entry name" value="METHIONYL-TRNA FORMYLTRANSFERASE"/>
    <property type="match status" value="1"/>
</dbReference>
<dbReference type="PROSITE" id="PS00373">
    <property type="entry name" value="GART"/>
    <property type="match status" value="1"/>
</dbReference>
<evidence type="ECO:0000256" key="2">
    <source>
        <dbReference type="ARBA" id="ARBA00010699"/>
    </source>
</evidence>
<evidence type="ECO:0000259" key="9">
    <source>
        <dbReference type="Pfam" id="PF00551"/>
    </source>
</evidence>
<protein>
    <recommendedName>
        <fullName evidence="4 8">Methionyl-tRNA formyltransferase</fullName>
        <ecNumber evidence="3 8">2.1.2.9</ecNumber>
    </recommendedName>
</protein>
<dbReference type="InterPro" id="IPR037022">
    <property type="entry name" value="Formyl_trans_C_sf"/>
</dbReference>
<dbReference type="InterPro" id="IPR001555">
    <property type="entry name" value="GART_AS"/>
</dbReference>
<proteinExistence type="inferred from homology"/>
<evidence type="ECO:0000256" key="4">
    <source>
        <dbReference type="ARBA" id="ARBA00016014"/>
    </source>
</evidence>
<dbReference type="GO" id="GO:0005829">
    <property type="term" value="C:cytosol"/>
    <property type="evidence" value="ECO:0007669"/>
    <property type="project" value="TreeGrafter"/>
</dbReference>
<dbReference type="InterPro" id="IPR002376">
    <property type="entry name" value="Formyl_transf_N"/>
</dbReference>
<dbReference type="InterPro" id="IPR044135">
    <property type="entry name" value="Met-tRNA-FMT_C"/>
</dbReference>
<keyword evidence="5 8" id="KW-0808">Transferase</keyword>
<sequence length="312" mass="33235">MPPLNVIYAGTPEFAVPALQALVAAGHRVRAVYTQPDRPAGRGRQLRPSPVKVAAQALDIPVEQPQTLRDAAVLGQLSQYAPDVMVVAAYGLMLPQAVLDLPRMGCLNIHASLLPRWRGAAPIQRAIEAGDAETGVTIMQMEAGLDTGPMLLRRGTPIHPEDSAGSLHERLAALGAAALIETLDRLTAGGLQAQSQNPDQASYARKLSKAEAAVDWYKPAVEIVRKIQAFNPWPVAETRYGGQPLKLLEARLLVCPGLAPPGTIFAESRDGVDVAAGEGCVRLLRLQLPGRRVQTAAEFINGRSLIGQALDS</sequence>
<dbReference type="EMBL" id="JQSG02000006">
    <property type="protein sequence ID" value="OBS08274.1"/>
    <property type="molecule type" value="Genomic_DNA"/>
</dbReference>
<dbReference type="OrthoDB" id="9802815at2"/>
<feature type="domain" description="Formyl transferase N-terminal" evidence="9">
    <location>
        <begin position="6"/>
        <end position="183"/>
    </location>
</feature>
<name>A0A1A6C148_9GAMM</name>
<reference evidence="11 12" key="1">
    <citation type="journal article" date="2014" name="Genome Announc.">
        <title>Draft Genome Sequence of the Iron-Oxidizing, Acidophilic, and Halotolerant 'Thiobacillus prosperus' Type Strain DSM 5130.</title>
        <authorList>
            <person name="Ossandon F.J."/>
            <person name="Cardenas J.P."/>
            <person name="Corbett M."/>
            <person name="Quatrini R."/>
            <person name="Holmes D.S."/>
            <person name="Watkin E."/>
        </authorList>
    </citation>
    <scope>NUCLEOTIDE SEQUENCE [LARGE SCALE GENOMIC DNA]</scope>
    <source>
        <strain evidence="11 12">DSM 5130</strain>
    </source>
</reference>